<proteinExistence type="predicted"/>
<organism evidence="1 2">
    <name type="scientific">Panagrolaimus sp. ES5</name>
    <dbReference type="NCBI Taxonomy" id="591445"/>
    <lineage>
        <taxon>Eukaryota</taxon>
        <taxon>Metazoa</taxon>
        <taxon>Ecdysozoa</taxon>
        <taxon>Nematoda</taxon>
        <taxon>Chromadorea</taxon>
        <taxon>Rhabditida</taxon>
        <taxon>Tylenchina</taxon>
        <taxon>Panagrolaimomorpha</taxon>
        <taxon>Panagrolaimoidea</taxon>
        <taxon>Panagrolaimidae</taxon>
        <taxon>Panagrolaimus</taxon>
    </lineage>
</organism>
<sequence>MPDASKGARGVKSVNAKKKAESSYETFLTSKVEKTDVYIGGFQTTFINEFLGVIPSAGKDDRLNLLLSTLPYVPKTEKRRAVDVETVDEKENAPKFVIKDRCFSSDTKNLVINAYERKEFSYREVLATISKHEYAPGITPLYLGALIFGHISANLHDFKFKTLDEFVIWWKNIFRLLFHIFKLKCVPLSTLNAAIKEYNSSVKIKKSKLDELEEKNYQLLALPFDNINTYSTLLSYIEDGHRALYFSFKFVDDLKETAAKLFDVFACKPN</sequence>
<accession>A0AC34FEJ9</accession>
<dbReference type="Proteomes" id="UP000887579">
    <property type="component" value="Unplaced"/>
</dbReference>
<dbReference type="WBParaSite" id="ES5_v2.g15603.t1">
    <property type="protein sequence ID" value="ES5_v2.g15603.t1"/>
    <property type="gene ID" value="ES5_v2.g15603"/>
</dbReference>
<evidence type="ECO:0000313" key="2">
    <source>
        <dbReference type="WBParaSite" id="ES5_v2.g15603.t1"/>
    </source>
</evidence>
<protein>
    <submittedName>
        <fullName evidence="2">Uncharacterized protein</fullName>
    </submittedName>
</protein>
<name>A0AC34FEJ9_9BILA</name>
<reference evidence="2" key="1">
    <citation type="submission" date="2022-11" db="UniProtKB">
        <authorList>
            <consortium name="WormBaseParasite"/>
        </authorList>
    </citation>
    <scope>IDENTIFICATION</scope>
</reference>
<evidence type="ECO:0000313" key="1">
    <source>
        <dbReference type="Proteomes" id="UP000887579"/>
    </source>
</evidence>